<protein>
    <submittedName>
        <fullName evidence="3">Long-chain fatty acid--CoA ligase</fullName>
    </submittedName>
</protein>
<evidence type="ECO:0000259" key="2">
    <source>
        <dbReference type="Pfam" id="PF00501"/>
    </source>
</evidence>
<feature type="domain" description="AMP-dependent synthetase/ligase" evidence="2">
    <location>
        <begin position="66"/>
        <end position="344"/>
    </location>
</feature>
<feature type="compositionally biased region" description="Polar residues" evidence="1">
    <location>
        <begin position="49"/>
        <end position="62"/>
    </location>
</feature>
<organism evidence="3 4">
    <name type="scientific">Aporhodopirellula aestuarii</name>
    <dbReference type="NCBI Taxonomy" id="2950107"/>
    <lineage>
        <taxon>Bacteria</taxon>
        <taxon>Pseudomonadati</taxon>
        <taxon>Planctomycetota</taxon>
        <taxon>Planctomycetia</taxon>
        <taxon>Pirellulales</taxon>
        <taxon>Pirellulaceae</taxon>
        <taxon>Aporhodopirellula</taxon>
    </lineage>
</organism>
<dbReference type="Gene3D" id="3.40.50.12780">
    <property type="entry name" value="N-terminal domain of ligase-like"/>
    <property type="match status" value="1"/>
</dbReference>
<dbReference type="GO" id="GO:0016874">
    <property type="term" value="F:ligase activity"/>
    <property type="evidence" value="ECO:0007669"/>
    <property type="project" value="UniProtKB-KW"/>
</dbReference>
<dbReference type="RefSeq" id="WP_250929614.1">
    <property type="nucleotide sequence ID" value="NZ_JAMQBK010000039.1"/>
</dbReference>
<evidence type="ECO:0000256" key="1">
    <source>
        <dbReference type="SAM" id="MobiDB-lite"/>
    </source>
</evidence>
<feature type="region of interest" description="Disordered" evidence="1">
    <location>
        <begin position="455"/>
        <end position="481"/>
    </location>
</feature>
<keyword evidence="4" id="KW-1185">Reference proteome</keyword>
<dbReference type="PANTHER" id="PTHR24096">
    <property type="entry name" value="LONG-CHAIN-FATTY-ACID--COA LIGASE"/>
    <property type="match status" value="1"/>
</dbReference>
<dbReference type="EMBL" id="JAMQBK010000039">
    <property type="protein sequence ID" value="MCM2371986.1"/>
    <property type="molecule type" value="Genomic_DNA"/>
</dbReference>
<reference evidence="3 4" key="1">
    <citation type="journal article" date="2022" name="Syst. Appl. Microbiol.">
        <title>Rhodopirellula aestuarii sp. nov., a novel member of the genus Rhodopirellula isolated from brackish sediments collected in the Tagus River estuary, Portugal.</title>
        <authorList>
            <person name="Vitorino I.R."/>
            <person name="Klimek D."/>
            <person name="Calusinska M."/>
            <person name="Lobo-da-Cunha A."/>
            <person name="Vasconcelos V."/>
            <person name="Lage O.M."/>
        </authorList>
    </citation>
    <scope>NUCLEOTIDE SEQUENCE [LARGE SCALE GENOMIC DNA]</scope>
    <source>
        <strain evidence="3 4">ICT_H3.1</strain>
    </source>
</reference>
<dbReference type="InterPro" id="IPR042099">
    <property type="entry name" value="ANL_N_sf"/>
</dbReference>
<keyword evidence="3" id="KW-0436">Ligase</keyword>
<evidence type="ECO:0000313" key="3">
    <source>
        <dbReference type="EMBL" id="MCM2371986.1"/>
    </source>
</evidence>
<sequence>MPRHLLDALLQHAKERPDAIALRCPGWPTLTWRQLVVAVDHAAAAMESLVSSSRQDPDTTNMDGDKRGKRFVYESQNTTSVVVNALACIACGAIEIPIDSKLPCDSRKEMFERSGGVALTLTNNPTLESLGNFDESFARLQQSADSVDVDQASLVLWTSGTTAKPRGVMLSQRNLTTNAAAKLAAVPQNVDDVRLTLLSLSHAYARTCDMGTWLLSGCQWTLDYGRRGLDRIATESLPTMINGVPMLARQIVERLDAGDPNLSRLRVLGCGGAAMSVDLFERFGLHGIEVIQGYGCTETSPVICSSSPGDTAVGCVGPPVAGCETRIVDQRLFVRGPLVMLGYLDDPASTALKIDHEGWLDTGDLVESAPNGQLQIIGRADDVIVLENGYKVHPLAIEQTLQRKTGCEYAVLLSVNQSLLVAIQADSIDQDRIREIIRPLLPAGTSVSIERIDPPLAHSSGELTSKSTPRRHSISKRFGGG</sequence>
<gene>
    <name evidence="3" type="ORF">NB063_15380</name>
</gene>
<dbReference type="Pfam" id="PF00501">
    <property type="entry name" value="AMP-binding"/>
    <property type="match status" value="1"/>
</dbReference>
<comment type="caution">
    <text evidence="3">The sequence shown here is derived from an EMBL/GenBank/DDBJ whole genome shotgun (WGS) entry which is preliminary data.</text>
</comment>
<proteinExistence type="predicted"/>
<accession>A0ABT0U4Y5</accession>
<feature type="region of interest" description="Disordered" evidence="1">
    <location>
        <begin position="48"/>
        <end position="67"/>
    </location>
</feature>
<name>A0ABT0U4Y5_9BACT</name>
<evidence type="ECO:0000313" key="4">
    <source>
        <dbReference type="Proteomes" id="UP001202961"/>
    </source>
</evidence>
<dbReference type="SUPFAM" id="SSF56801">
    <property type="entry name" value="Acetyl-CoA synthetase-like"/>
    <property type="match status" value="1"/>
</dbReference>
<dbReference type="InterPro" id="IPR000873">
    <property type="entry name" value="AMP-dep_synth/lig_dom"/>
</dbReference>
<dbReference type="Proteomes" id="UP001202961">
    <property type="component" value="Unassembled WGS sequence"/>
</dbReference>